<evidence type="ECO:0000256" key="3">
    <source>
        <dbReference type="ARBA" id="ARBA00023125"/>
    </source>
</evidence>
<feature type="DNA-binding region" description="OmpR/PhoB-type" evidence="6">
    <location>
        <begin position="1"/>
        <end position="93"/>
    </location>
</feature>
<feature type="compositionally biased region" description="Pro residues" evidence="7">
    <location>
        <begin position="625"/>
        <end position="635"/>
    </location>
</feature>
<feature type="region of interest" description="Disordered" evidence="7">
    <location>
        <begin position="616"/>
        <end position="639"/>
    </location>
</feature>
<dbReference type="SUPFAM" id="SSF46894">
    <property type="entry name" value="C-terminal effector domain of the bipartite response regulators"/>
    <property type="match status" value="1"/>
</dbReference>
<comment type="caution">
    <text evidence="9">The sequence shown here is derived from an EMBL/GenBank/DDBJ whole genome shotgun (WGS) entry which is preliminary data.</text>
</comment>
<dbReference type="SMART" id="SM01043">
    <property type="entry name" value="BTAD"/>
    <property type="match status" value="1"/>
</dbReference>
<organism evidence="9 10">
    <name type="scientific">Saccharothrix carnea</name>
    <dbReference type="NCBI Taxonomy" id="1280637"/>
    <lineage>
        <taxon>Bacteria</taxon>
        <taxon>Bacillati</taxon>
        <taxon>Actinomycetota</taxon>
        <taxon>Actinomycetes</taxon>
        <taxon>Pseudonocardiales</taxon>
        <taxon>Pseudonocardiaceae</taxon>
        <taxon>Saccharothrix</taxon>
    </lineage>
</organism>
<dbReference type="PROSITE" id="PS50005">
    <property type="entry name" value="TPR"/>
    <property type="match status" value="1"/>
</dbReference>
<dbReference type="PANTHER" id="PTHR35807:SF1">
    <property type="entry name" value="TRANSCRIPTIONAL REGULATOR REDD"/>
    <property type="match status" value="1"/>
</dbReference>
<name>A0A2P8HIG1_SACCR</name>
<dbReference type="InterPro" id="IPR016032">
    <property type="entry name" value="Sig_transdc_resp-reg_C-effctor"/>
</dbReference>
<dbReference type="Pfam" id="PF13424">
    <property type="entry name" value="TPR_12"/>
    <property type="match status" value="1"/>
</dbReference>
<dbReference type="AlphaFoldDB" id="A0A2P8HIG1"/>
<feature type="domain" description="OmpR/PhoB-type" evidence="8">
    <location>
        <begin position="1"/>
        <end position="93"/>
    </location>
</feature>
<dbReference type="Gene3D" id="1.10.10.10">
    <property type="entry name" value="Winged helix-like DNA-binding domain superfamily/Winged helix DNA-binding domain"/>
    <property type="match status" value="1"/>
</dbReference>
<evidence type="ECO:0000313" key="9">
    <source>
        <dbReference type="EMBL" id="PSL45995.1"/>
    </source>
</evidence>
<dbReference type="InterPro" id="IPR005158">
    <property type="entry name" value="BTAD"/>
</dbReference>
<dbReference type="InterPro" id="IPR011990">
    <property type="entry name" value="TPR-like_helical_dom_sf"/>
</dbReference>
<dbReference type="GO" id="GO:0003677">
    <property type="term" value="F:DNA binding"/>
    <property type="evidence" value="ECO:0007669"/>
    <property type="project" value="UniProtKB-UniRule"/>
</dbReference>
<dbReference type="InterPro" id="IPR001867">
    <property type="entry name" value="OmpR/PhoB-type_DNA-bd"/>
</dbReference>
<comment type="similarity">
    <text evidence="1">Belongs to the AfsR/DnrI/RedD regulatory family.</text>
</comment>
<keyword evidence="10" id="KW-1185">Reference proteome</keyword>
<accession>A0A2P8HIG1</accession>
<dbReference type="GO" id="GO:0000160">
    <property type="term" value="P:phosphorelay signal transduction system"/>
    <property type="evidence" value="ECO:0007669"/>
    <property type="project" value="InterPro"/>
</dbReference>
<dbReference type="RefSeq" id="WP_342751536.1">
    <property type="nucleotide sequence ID" value="NZ_PYAX01000026.1"/>
</dbReference>
<dbReference type="InterPro" id="IPR051677">
    <property type="entry name" value="AfsR-DnrI-RedD_regulator"/>
</dbReference>
<evidence type="ECO:0000256" key="5">
    <source>
        <dbReference type="PROSITE-ProRule" id="PRU00339"/>
    </source>
</evidence>
<dbReference type="SMART" id="SM00862">
    <property type="entry name" value="Trans_reg_C"/>
    <property type="match status" value="1"/>
</dbReference>
<protein>
    <submittedName>
        <fullName evidence="9">DNA-binding SARP family transcriptional activator</fullName>
    </submittedName>
</protein>
<keyword evidence="3 6" id="KW-0238">DNA-binding</keyword>
<dbReference type="GO" id="GO:0043531">
    <property type="term" value="F:ADP binding"/>
    <property type="evidence" value="ECO:0007669"/>
    <property type="project" value="InterPro"/>
</dbReference>
<dbReference type="InterPro" id="IPR036388">
    <property type="entry name" value="WH-like_DNA-bd_sf"/>
</dbReference>
<dbReference type="SMART" id="SM00028">
    <property type="entry name" value="TPR"/>
    <property type="match status" value="5"/>
</dbReference>
<dbReference type="Gene3D" id="3.40.50.300">
    <property type="entry name" value="P-loop containing nucleotide triphosphate hydrolases"/>
    <property type="match status" value="1"/>
</dbReference>
<dbReference type="SUPFAM" id="SSF52540">
    <property type="entry name" value="P-loop containing nucleoside triphosphate hydrolases"/>
    <property type="match status" value="1"/>
</dbReference>
<dbReference type="CDD" id="cd15831">
    <property type="entry name" value="BTAD"/>
    <property type="match status" value="1"/>
</dbReference>
<evidence type="ECO:0000256" key="6">
    <source>
        <dbReference type="PROSITE-ProRule" id="PRU01091"/>
    </source>
</evidence>
<feature type="repeat" description="TPR" evidence="5">
    <location>
        <begin position="711"/>
        <end position="744"/>
    </location>
</feature>
<keyword evidence="2" id="KW-0805">Transcription regulation</keyword>
<keyword evidence="5" id="KW-0802">TPR repeat</keyword>
<dbReference type="Gene3D" id="1.25.40.10">
    <property type="entry name" value="Tetratricopeptide repeat domain"/>
    <property type="match status" value="3"/>
</dbReference>
<evidence type="ECO:0000256" key="7">
    <source>
        <dbReference type="SAM" id="MobiDB-lite"/>
    </source>
</evidence>
<dbReference type="Pfam" id="PF03704">
    <property type="entry name" value="BTAD"/>
    <property type="match status" value="1"/>
</dbReference>
<proteinExistence type="inferred from homology"/>
<evidence type="ECO:0000313" key="10">
    <source>
        <dbReference type="Proteomes" id="UP000241118"/>
    </source>
</evidence>
<dbReference type="SUPFAM" id="SSF48452">
    <property type="entry name" value="TPR-like"/>
    <property type="match status" value="2"/>
</dbReference>
<dbReference type="PROSITE" id="PS51755">
    <property type="entry name" value="OMPR_PHOB"/>
    <property type="match status" value="1"/>
</dbReference>
<reference evidence="9 10" key="1">
    <citation type="submission" date="2018-03" db="EMBL/GenBank/DDBJ databases">
        <title>Genomic Encyclopedia of Type Strains, Phase III (KMG-III): the genomes of soil and plant-associated and newly described type strains.</title>
        <authorList>
            <person name="Whitman W."/>
        </authorList>
    </citation>
    <scope>NUCLEOTIDE SEQUENCE [LARGE SCALE GENOMIC DNA]</scope>
    <source>
        <strain evidence="9 10">CGMCC 4.7097</strain>
    </source>
</reference>
<dbReference type="Proteomes" id="UP000241118">
    <property type="component" value="Unassembled WGS sequence"/>
</dbReference>
<keyword evidence="4" id="KW-0804">Transcription</keyword>
<gene>
    <name evidence="9" type="ORF">B0I31_12626</name>
</gene>
<evidence type="ECO:0000256" key="2">
    <source>
        <dbReference type="ARBA" id="ARBA00023015"/>
    </source>
</evidence>
<dbReference type="Pfam" id="PF00486">
    <property type="entry name" value="Trans_reg_C"/>
    <property type="match status" value="1"/>
</dbReference>
<dbReference type="GO" id="GO:0006355">
    <property type="term" value="P:regulation of DNA-templated transcription"/>
    <property type="evidence" value="ECO:0007669"/>
    <property type="project" value="InterPro"/>
</dbReference>
<dbReference type="EMBL" id="PYAX01000026">
    <property type="protein sequence ID" value="PSL45995.1"/>
    <property type="molecule type" value="Genomic_DNA"/>
</dbReference>
<dbReference type="InterPro" id="IPR019734">
    <property type="entry name" value="TPR_rpt"/>
</dbReference>
<evidence type="ECO:0000259" key="8">
    <source>
        <dbReference type="PROSITE" id="PS51755"/>
    </source>
</evidence>
<dbReference type="InterPro" id="IPR027417">
    <property type="entry name" value="P-loop_NTPase"/>
</dbReference>
<sequence length="921" mass="100490">MADFRLLGDVAVAVGDRTLDPGPDRQRRVLAALAVDVGRVVSVERLIERVWHEAPPLRARATLVSYLSRLRHVLAAAGAGDIARRPGGYALEVDPAAIDLHRFRDRRARARACAGDDGRVAALLREALGLWRGEALTGLGGGWAAAERVRLHQERLDAEHDLVDALLRLGHGEDLVPDLATRVVEWPLDERLAGQYVLALHRAGRTADALAHYRQVRRRLVDDLGTEPGAALQELHQRILAADTALSAPAATPAEPVITPVVVPRQLPAAPPSFVGRRDELDRLDANPAAVSAIVGAGGIGKTSLALHWAHRHAGEFPDGQLFVDLRGFSPDSAPMDPAVALRGFLHTLGVPADRIPVDLHAQAALFRSLVADQRVLLVLDNAVDTAQVLPLLPGGRFSTVVVTSRNRLSGLVTGHGAQHVSLDVLSDAEARALLTDRLGPERVEADPASVRELIRFCGGFPLALNIVAGHACTRPRLPTAALVAELRDLGLDALDDGDPTASLPTVLSWSHRALTPEQATAFALLGSAPGPDIGLPAAAGLTGLSPARARAVLRALERASLVAQDTAGRWRMHDLIRTYAATTAERDLSDDVRQEASDRLVDHYLHTARTAEGLLDPHAQPIHLDPPAPGARPHPLPDESAAMAWLDAQHPHVLAVQQAAASHDRHDVVWQLAWSLTNFHQRRGHLQDQLVVWRTALRAAEHLTDPVPRMLAHRRLGRAHTKLGRFEQATEHLHRALAQAEHHHDLTQQAHSHHELMWAWLQRGDDRRALEHARRTLDLYREFDQPVWEARGLNAVGWCAARLGDYDTARAHCHAALALHRRHHGRSGEADVLDSLGYIDHRTGHHGLAVEHYRQAIALRRGLGNTTSAADSLERLGHPQAALGQADEARATWREALDLYRQQGRHAEARRVREKLDTLG</sequence>
<dbReference type="PRINTS" id="PR00364">
    <property type="entry name" value="DISEASERSIST"/>
</dbReference>
<dbReference type="PANTHER" id="PTHR35807">
    <property type="entry name" value="TRANSCRIPTIONAL REGULATOR REDD-RELATED"/>
    <property type="match status" value="1"/>
</dbReference>
<evidence type="ECO:0000256" key="4">
    <source>
        <dbReference type="ARBA" id="ARBA00023163"/>
    </source>
</evidence>
<evidence type="ECO:0000256" key="1">
    <source>
        <dbReference type="ARBA" id="ARBA00005820"/>
    </source>
</evidence>